<organism evidence="1">
    <name type="scientific">freshwater metagenome</name>
    <dbReference type="NCBI Taxonomy" id="449393"/>
    <lineage>
        <taxon>unclassified sequences</taxon>
        <taxon>metagenomes</taxon>
        <taxon>ecological metagenomes</taxon>
    </lineage>
</organism>
<dbReference type="AlphaFoldDB" id="A0A6J5ZI64"/>
<reference evidence="1" key="1">
    <citation type="submission" date="2020-05" db="EMBL/GenBank/DDBJ databases">
        <authorList>
            <person name="Chiriac C."/>
            <person name="Salcher M."/>
            <person name="Ghai R."/>
            <person name="Kavagutti S V."/>
        </authorList>
    </citation>
    <scope>NUCLEOTIDE SEQUENCE</scope>
</reference>
<accession>A0A6J5ZI64</accession>
<sequence>MKKLLTALLAFSFILGGISTINAAVRANLNNPEQGINISEGDTFGHQPPALFGLDGAADPTAIFCKTLKDKPCIEAKSLNLWSQLSPCTVGATTNCIDSFYAEDEAGKRIQGEFVRYANEDSKWSFDESPSNNFPKTKGMGGVWKLSGLSGATTDLYYVSTYVNMFAEKVAGTEITSEQFGVGQFESGISPIKELSGQYSSSVALDSSNKSSDGSKSGGVGASGVSVDVIERDNCVMLEMGKCLQRQDFPANYRFGLTIKVGKKLSGWFHGRIYRPVLSITPGSGGQLIQIDALPVLVPSVLKKIPTSEISQELRSYLAQDRQYSEGSGYLMPGSSGKDAIDQAALWLPLIKDTATKSMQYWSFRMLNTWGESQDVQRCSNGSADISGIVTTNALAYSAGPPEYNKNEGSLDYKVLAPHYTSKGDLAVGTYDLLLKSEVARCIYGFSKAPISGSISIVNESGQSNVATTVINEKNGWLYMSANGFSYSSPTVKIKLSQEAEVVVIPTPTPTPSASAKPVVKTVTITCIKGKTSKKVTAVNPKCPSGYKKK</sequence>
<proteinExistence type="predicted"/>
<protein>
    <submittedName>
        <fullName evidence="1">Unannotated protein</fullName>
    </submittedName>
</protein>
<dbReference type="EMBL" id="CAESAF010000119">
    <property type="protein sequence ID" value="CAB4340986.1"/>
    <property type="molecule type" value="Genomic_DNA"/>
</dbReference>
<name>A0A6J5ZI64_9ZZZZ</name>
<evidence type="ECO:0000313" key="1">
    <source>
        <dbReference type="EMBL" id="CAB4340986.1"/>
    </source>
</evidence>
<gene>
    <name evidence="1" type="ORF">UFOPK3574_00918</name>
</gene>